<dbReference type="EMBL" id="CP011859">
    <property type="protein sequence ID" value="AQY22853.1"/>
    <property type="molecule type" value="Genomic_DNA"/>
</dbReference>
<dbReference type="AlphaFoldDB" id="A0A1A5HDK8"/>
<gene>
    <name evidence="2" type="ORF">AB406_1912</name>
    <name evidence="3" type="ORF">OKE68_05850</name>
</gene>
<reference evidence="2 4" key="1">
    <citation type="submission" date="2015-06" db="EMBL/GenBank/DDBJ databases">
        <title>R. anatipestifer strain HXb2 is the most virulent strain so far, and the genome sequence would help us uncover the pathogenesis.</title>
        <authorList>
            <person name="Hu Q."/>
            <person name="Qi J."/>
            <person name="Bo H."/>
            <person name="Liu G."/>
            <person name="Tao M."/>
            <person name="Ding Y."/>
            <person name="Xue Y."/>
        </authorList>
    </citation>
    <scope>NUCLEOTIDE SEQUENCE [LARGE SCALE GENOMIC DNA]</scope>
    <source>
        <strain evidence="2 4">HXb2</strain>
    </source>
</reference>
<dbReference type="Gene3D" id="3.30.2310.20">
    <property type="entry name" value="RelE-like"/>
    <property type="match status" value="1"/>
</dbReference>
<reference evidence="3" key="2">
    <citation type="submission" date="2022-10" db="EMBL/GenBank/DDBJ databases">
        <title>Sifting through the core-genome to identify putative cross-protective antigens against Riemerella anatipestifer.</title>
        <authorList>
            <person name="Zheng X."/>
            <person name="Zhang W."/>
        </authorList>
    </citation>
    <scope>NUCLEOTIDE SEQUENCE</scope>
    <source>
        <strain evidence="3">ZWRA178</strain>
    </source>
</reference>
<dbReference type="RefSeq" id="WP_038694121.1">
    <property type="nucleotide sequence ID" value="NZ_CP011859.1"/>
</dbReference>
<dbReference type="Proteomes" id="UP001207440">
    <property type="component" value="Unassembled WGS sequence"/>
</dbReference>
<dbReference type="EMBL" id="JAOZYT010000029">
    <property type="protein sequence ID" value="MCW0523838.1"/>
    <property type="molecule type" value="Genomic_DNA"/>
</dbReference>
<evidence type="ECO:0000313" key="3">
    <source>
        <dbReference type="EMBL" id="MCW0523838.1"/>
    </source>
</evidence>
<keyword evidence="1" id="KW-1277">Toxin-antitoxin system</keyword>
<evidence type="ECO:0000313" key="4">
    <source>
        <dbReference type="Proteomes" id="UP000189883"/>
    </source>
</evidence>
<protein>
    <submittedName>
        <fullName evidence="3">Type II toxin-antitoxin system RelE/ParE family toxin</fullName>
    </submittedName>
</protein>
<dbReference type="InterPro" id="IPR035093">
    <property type="entry name" value="RelE/ParE_toxin_dom_sf"/>
</dbReference>
<dbReference type="Pfam" id="PF05016">
    <property type="entry name" value="ParE_toxin"/>
    <property type="match status" value="1"/>
</dbReference>
<dbReference type="InterPro" id="IPR007712">
    <property type="entry name" value="RelE/ParE_toxin"/>
</dbReference>
<sequence>MDRVILWTDTAKTSFDDNIAYLLEDWTDKEIATFIDKTDTAIDNLRFHPYIGKPLNGHSEYRSLLVVPQISLVYRIVNSHEILLITFFNNYQNPYKLEVLLS</sequence>
<name>A0A1A5HDK8_RIEAN</name>
<evidence type="ECO:0000256" key="1">
    <source>
        <dbReference type="ARBA" id="ARBA00022649"/>
    </source>
</evidence>
<accession>A0A1A5HDK8</accession>
<dbReference type="Proteomes" id="UP000189883">
    <property type="component" value="Chromosome"/>
</dbReference>
<proteinExistence type="predicted"/>
<organism evidence="2 4">
    <name type="scientific">Riemerella anatipestifer</name>
    <name type="common">Moraxella anatipestifer</name>
    <dbReference type="NCBI Taxonomy" id="34085"/>
    <lineage>
        <taxon>Bacteria</taxon>
        <taxon>Pseudomonadati</taxon>
        <taxon>Bacteroidota</taxon>
        <taxon>Flavobacteriia</taxon>
        <taxon>Flavobacteriales</taxon>
        <taxon>Weeksellaceae</taxon>
        <taxon>Riemerella</taxon>
    </lineage>
</organism>
<evidence type="ECO:0000313" key="2">
    <source>
        <dbReference type="EMBL" id="AQY22853.1"/>
    </source>
</evidence>
<dbReference type="OrthoDB" id="1098070at2"/>